<dbReference type="GO" id="GO:0006355">
    <property type="term" value="P:regulation of DNA-templated transcription"/>
    <property type="evidence" value="ECO:0007669"/>
    <property type="project" value="InterPro"/>
</dbReference>
<gene>
    <name evidence="10" type="ORF">BB560_001460</name>
</gene>
<keyword evidence="11" id="KW-1185">Reference proteome</keyword>
<keyword evidence="7 8" id="KW-0539">Nucleus</keyword>
<dbReference type="EMBL" id="MBFS01000166">
    <property type="protein sequence ID" value="PVV04046.1"/>
    <property type="molecule type" value="Genomic_DNA"/>
</dbReference>
<evidence type="ECO:0000313" key="11">
    <source>
        <dbReference type="Proteomes" id="UP000245609"/>
    </source>
</evidence>
<evidence type="ECO:0000256" key="8">
    <source>
        <dbReference type="RuleBase" id="RU364129"/>
    </source>
</evidence>
<organism evidence="10 11">
    <name type="scientific">Smittium megazygosporum</name>
    <dbReference type="NCBI Taxonomy" id="133381"/>
    <lineage>
        <taxon>Eukaryota</taxon>
        <taxon>Fungi</taxon>
        <taxon>Fungi incertae sedis</taxon>
        <taxon>Zoopagomycota</taxon>
        <taxon>Kickxellomycotina</taxon>
        <taxon>Harpellomycetes</taxon>
        <taxon>Harpellales</taxon>
        <taxon>Legeriomycetaceae</taxon>
        <taxon>Smittium</taxon>
    </lineage>
</organism>
<dbReference type="OrthoDB" id="10257739at2759"/>
<comment type="caution">
    <text evidence="10">The sequence shown here is derived from an EMBL/GenBank/DDBJ whole genome shotgun (WGS) entry which is preliminary data.</text>
</comment>
<feature type="region of interest" description="Disordered" evidence="9">
    <location>
        <begin position="1"/>
        <end position="27"/>
    </location>
</feature>
<comment type="subunit">
    <text evidence="8">Component of the Mediator complex.</text>
</comment>
<comment type="similarity">
    <text evidence="2 8">Belongs to the Mediator complex subunit 31 family.</text>
</comment>
<feature type="region of interest" description="Disordered" evidence="9">
    <location>
        <begin position="98"/>
        <end position="120"/>
    </location>
</feature>
<dbReference type="PANTHER" id="PTHR13186">
    <property type="entry name" value="MEDIATOR OF RNA POLYMERASE II TRANSCRIPTION SUBUNIT 31"/>
    <property type="match status" value="1"/>
</dbReference>
<feature type="compositionally biased region" description="Polar residues" evidence="9">
    <location>
        <begin position="98"/>
        <end position="113"/>
    </location>
</feature>
<dbReference type="Pfam" id="PF05669">
    <property type="entry name" value="Med31"/>
    <property type="match status" value="1"/>
</dbReference>
<proteinExistence type="inferred from homology"/>
<dbReference type="Proteomes" id="UP000245609">
    <property type="component" value="Unassembled WGS sequence"/>
</dbReference>
<dbReference type="GO" id="GO:0016592">
    <property type="term" value="C:mediator complex"/>
    <property type="evidence" value="ECO:0007669"/>
    <property type="project" value="InterPro"/>
</dbReference>
<evidence type="ECO:0000256" key="5">
    <source>
        <dbReference type="ARBA" id="ARBA00023159"/>
    </source>
</evidence>
<keyword evidence="5 8" id="KW-0010">Activator</keyword>
<evidence type="ECO:0000313" key="10">
    <source>
        <dbReference type="EMBL" id="PVV04046.1"/>
    </source>
</evidence>
<name>A0A2T9ZHG3_9FUNG</name>
<accession>A0A2T9ZHG3</accession>
<dbReference type="AlphaFoldDB" id="A0A2T9ZHG3"/>
<dbReference type="STRING" id="133381.A0A2T9ZHG3"/>
<evidence type="ECO:0000256" key="9">
    <source>
        <dbReference type="SAM" id="MobiDB-lite"/>
    </source>
</evidence>
<evidence type="ECO:0000256" key="6">
    <source>
        <dbReference type="ARBA" id="ARBA00023163"/>
    </source>
</evidence>
<reference evidence="10 11" key="1">
    <citation type="journal article" date="2018" name="MBio">
        <title>Comparative Genomics Reveals the Core Gene Toolbox for the Fungus-Insect Symbiosis.</title>
        <authorList>
            <person name="Wang Y."/>
            <person name="Stata M."/>
            <person name="Wang W."/>
            <person name="Stajich J.E."/>
            <person name="White M.M."/>
            <person name="Moncalvo J.M."/>
        </authorList>
    </citation>
    <scope>NUCLEOTIDE SEQUENCE [LARGE SCALE GENOMIC DNA]</scope>
    <source>
        <strain evidence="10 11">SC-DP-2</strain>
    </source>
</reference>
<dbReference type="GO" id="GO:0003712">
    <property type="term" value="F:transcription coregulator activity"/>
    <property type="evidence" value="ECO:0007669"/>
    <property type="project" value="InterPro"/>
</dbReference>
<evidence type="ECO:0000256" key="2">
    <source>
        <dbReference type="ARBA" id="ARBA00006378"/>
    </source>
</evidence>
<dbReference type="Gene3D" id="1.10.10.1340">
    <property type="entry name" value="Mediator of RNA polymerase II, submodule Med31 (Soh1)"/>
    <property type="match status" value="1"/>
</dbReference>
<dbReference type="InterPro" id="IPR008831">
    <property type="entry name" value="Mediator_Med31"/>
</dbReference>
<protein>
    <recommendedName>
        <fullName evidence="3 8">Mediator of RNA polymerase II transcription subunit 31</fullName>
    </recommendedName>
</protein>
<evidence type="ECO:0000256" key="7">
    <source>
        <dbReference type="ARBA" id="ARBA00023242"/>
    </source>
</evidence>
<comment type="function">
    <text evidence="8">Component of the Mediator complex, a coactivator involved in the regulated transcription of nearly all RNA polymerase II-dependent genes. Mediator functions as a bridge to convey information from gene-specific regulatory proteins to the basal RNA polymerase II transcription machinery. Mediator is recruited to promoters by direct interactions with regulatory proteins and serves as a scaffold for the assembly of a functional preinitiation complex with RNA polymerase II and the general transcription factors.</text>
</comment>
<keyword evidence="6 8" id="KW-0804">Transcription</keyword>
<evidence type="ECO:0000256" key="3">
    <source>
        <dbReference type="ARBA" id="ARBA00019660"/>
    </source>
</evidence>
<comment type="subcellular location">
    <subcellularLocation>
        <location evidence="1 8">Nucleus</location>
    </subcellularLocation>
</comment>
<sequence length="120" mass="14180">MDPGDTPLESKEILLDSNQPAMLQPIPDDSEKTRFLVELEFVQYLAQQGYFEKEEFINYLQYLTYFKEPKYAKYIIDAMKTTDETTFIHSKQYHFWQNRTNSHNDSSPEQNPDSAPKSEN</sequence>
<evidence type="ECO:0000256" key="4">
    <source>
        <dbReference type="ARBA" id="ARBA00023015"/>
    </source>
</evidence>
<dbReference type="InterPro" id="IPR038089">
    <property type="entry name" value="Med31_sf"/>
</dbReference>
<evidence type="ECO:0000256" key="1">
    <source>
        <dbReference type="ARBA" id="ARBA00004123"/>
    </source>
</evidence>
<keyword evidence="4 8" id="KW-0805">Transcription regulation</keyword>